<reference evidence="3" key="1">
    <citation type="submission" date="2023-10" db="EMBL/GenBank/DDBJ databases">
        <authorList>
            <person name="Chen Y."/>
            <person name="Shah S."/>
            <person name="Dougan E. K."/>
            <person name="Thang M."/>
            <person name="Chan C."/>
        </authorList>
    </citation>
    <scope>NUCLEOTIDE SEQUENCE [LARGE SCALE GENOMIC DNA]</scope>
</reference>
<comment type="caution">
    <text evidence="3">The sequence shown here is derived from an EMBL/GenBank/DDBJ whole genome shotgun (WGS) entry which is preliminary data.</text>
</comment>
<feature type="transmembrane region" description="Helical" evidence="2">
    <location>
        <begin position="120"/>
        <end position="153"/>
    </location>
</feature>
<keyword evidence="4" id="KW-1185">Reference proteome</keyword>
<organism evidence="3 4">
    <name type="scientific">Prorocentrum cordatum</name>
    <dbReference type="NCBI Taxonomy" id="2364126"/>
    <lineage>
        <taxon>Eukaryota</taxon>
        <taxon>Sar</taxon>
        <taxon>Alveolata</taxon>
        <taxon>Dinophyceae</taxon>
        <taxon>Prorocentrales</taxon>
        <taxon>Prorocentraceae</taxon>
        <taxon>Prorocentrum</taxon>
    </lineage>
</organism>
<proteinExistence type="predicted"/>
<feature type="transmembrane region" description="Helical" evidence="2">
    <location>
        <begin position="165"/>
        <end position="186"/>
    </location>
</feature>
<name>A0ABN9QXD8_9DINO</name>
<evidence type="ECO:0000313" key="3">
    <source>
        <dbReference type="EMBL" id="CAK0809985.1"/>
    </source>
</evidence>
<evidence type="ECO:0000313" key="4">
    <source>
        <dbReference type="Proteomes" id="UP001189429"/>
    </source>
</evidence>
<dbReference type="Proteomes" id="UP001189429">
    <property type="component" value="Unassembled WGS sequence"/>
</dbReference>
<evidence type="ECO:0000256" key="2">
    <source>
        <dbReference type="SAM" id="Phobius"/>
    </source>
</evidence>
<keyword evidence="2" id="KW-1133">Transmembrane helix</keyword>
<feature type="region of interest" description="Disordered" evidence="1">
    <location>
        <begin position="334"/>
        <end position="359"/>
    </location>
</feature>
<evidence type="ECO:0000256" key="1">
    <source>
        <dbReference type="SAM" id="MobiDB-lite"/>
    </source>
</evidence>
<protein>
    <submittedName>
        <fullName evidence="3">Uncharacterized protein</fullName>
    </submittedName>
</protein>
<feature type="non-terminal residue" evidence="3">
    <location>
        <position position="1"/>
    </location>
</feature>
<gene>
    <name evidence="3" type="ORF">PCOR1329_LOCUS15090</name>
</gene>
<keyword evidence="2" id="KW-0472">Membrane</keyword>
<dbReference type="EMBL" id="CAUYUJ010004547">
    <property type="protein sequence ID" value="CAK0809985.1"/>
    <property type="molecule type" value="Genomic_DNA"/>
</dbReference>
<sequence length="359" mass="38049">PLWLQRHAPRCSLPSQLGRHAAPAEMRRVPFCALVAAVVSLLPGGAAGSEDVVLNAQVAIGKRCSGRLHGEVDKSEARVQLEQTGGALKDLVFTTLNSTHVGDSIVGNLFALKGSMLKSSLLMCTGLVMLILMLTVFPCCHLAICLCSTFGCYQRYRGPKTHRCFSVFACLTMCAGGVLLVCSAGRTLRAYGDVSHGVDNLACTSARVVNGTLSMVDHVAGRFEDIGESFEATSDFVTSIRGILEGTAQVPDAIRTARNTLELFRSVLELEDNTNPRDGGDPLLHVCITCESMATLLGTAASALDEGVGSALSDARGEVEGQLSEENLEQMREALRNGIQDAAGESPRPPCRSETPSVA</sequence>
<accession>A0ABN9QXD8</accession>
<keyword evidence="2" id="KW-0812">Transmembrane</keyword>